<dbReference type="Pfam" id="PF13472">
    <property type="entry name" value="Lipase_GDSL_2"/>
    <property type="match status" value="1"/>
</dbReference>
<dbReference type="GO" id="GO:0019433">
    <property type="term" value="P:triglyceride catabolic process"/>
    <property type="evidence" value="ECO:0007669"/>
    <property type="project" value="TreeGrafter"/>
</dbReference>
<evidence type="ECO:0000313" key="6">
    <source>
        <dbReference type="Proteomes" id="UP000256485"/>
    </source>
</evidence>
<dbReference type="PANTHER" id="PTHR37981">
    <property type="entry name" value="LIPASE 2"/>
    <property type="match status" value="1"/>
</dbReference>
<feature type="active site" description="Nucleophile" evidence="1">
    <location>
        <position position="42"/>
    </location>
</feature>
<dbReference type="CDD" id="cd01823">
    <property type="entry name" value="SEST_like"/>
    <property type="match status" value="1"/>
</dbReference>
<organism evidence="5 6">
    <name type="scientific">Thermasporomyces composti</name>
    <dbReference type="NCBI Taxonomy" id="696763"/>
    <lineage>
        <taxon>Bacteria</taxon>
        <taxon>Bacillati</taxon>
        <taxon>Actinomycetota</taxon>
        <taxon>Actinomycetes</taxon>
        <taxon>Propionibacteriales</taxon>
        <taxon>Nocardioidaceae</taxon>
        <taxon>Thermasporomyces</taxon>
    </lineage>
</organism>
<accession>A0A3D9VFY4</accession>
<feature type="disulfide bond" evidence="2">
    <location>
        <begin position="59"/>
        <end position="83"/>
    </location>
</feature>
<gene>
    <name evidence="5" type="ORF">DFJ64_2500</name>
</gene>
<dbReference type="OrthoDB" id="5503950at2"/>
<evidence type="ECO:0000259" key="4">
    <source>
        <dbReference type="Pfam" id="PF13472"/>
    </source>
</evidence>
<comment type="caution">
    <text evidence="5">The sequence shown here is derived from an EMBL/GenBank/DDBJ whole genome shotgun (WGS) entry which is preliminary data.</text>
</comment>
<dbReference type="InterPro" id="IPR013830">
    <property type="entry name" value="SGNH_hydro"/>
</dbReference>
<keyword evidence="3" id="KW-0732">Signal</keyword>
<feature type="chain" id="PRO_5039531339" evidence="3">
    <location>
        <begin position="27"/>
        <end position="279"/>
    </location>
</feature>
<evidence type="ECO:0000313" key="5">
    <source>
        <dbReference type="EMBL" id="REF37064.1"/>
    </source>
</evidence>
<dbReference type="AlphaFoldDB" id="A0A3D9VFY4"/>
<dbReference type="InterPro" id="IPR036514">
    <property type="entry name" value="SGNH_hydro_sf"/>
</dbReference>
<protein>
    <submittedName>
        <fullName evidence="5">GDSL-like lipase/acylhydrolase family protein</fullName>
    </submittedName>
</protein>
<keyword evidence="5" id="KW-0378">Hydrolase</keyword>
<name>A0A3D9VFY4_THECX</name>
<dbReference type="RefSeq" id="WP_115852038.1">
    <property type="nucleotide sequence ID" value="NZ_QTUC01000001.1"/>
</dbReference>
<dbReference type="InterPro" id="IPR037460">
    <property type="entry name" value="SEST-like"/>
</dbReference>
<keyword evidence="6" id="KW-1185">Reference proteome</keyword>
<evidence type="ECO:0000256" key="1">
    <source>
        <dbReference type="PIRSR" id="PIRSR637460-1"/>
    </source>
</evidence>
<dbReference type="Gene3D" id="3.40.50.1110">
    <property type="entry name" value="SGNH hydrolase"/>
    <property type="match status" value="1"/>
</dbReference>
<reference evidence="5 6" key="1">
    <citation type="submission" date="2018-08" db="EMBL/GenBank/DDBJ databases">
        <title>Sequencing the genomes of 1000 actinobacteria strains.</title>
        <authorList>
            <person name="Klenk H.-P."/>
        </authorList>
    </citation>
    <scope>NUCLEOTIDE SEQUENCE [LARGE SCALE GENOMIC DNA]</scope>
    <source>
        <strain evidence="5 6">DSM 22891</strain>
    </source>
</reference>
<dbReference type="GO" id="GO:0004806">
    <property type="term" value="F:triacylglycerol lipase activity"/>
    <property type="evidence" value="ECO:0007669"/>
    <property type="project" value="TreeGrafter"/>
</dbReference>
<feature type="disulfide bond" evidence="2">
    <location>
        <begin position="181"/>
        <end position="230"/>
    </location>
</feature>
<keyword evidence="2" id="KW-1015">Disulfide bond</keyword>
<feature type="domain" description="SGNH hydrolase-type esterase" evidence="4">
    <location>
        <begin position="38"/>
        <end position="255"/>
    </location>
</feature>
<dbReference type="SUPFAM" id="SSF52266">
    <property type="entry name" value="SGNH hydrolase"/>
    <property type="match status" value="1"/>
</dbReference>
<evidence type="ECO:0000256" key="3">
    <source>
        <dbReference type="SAM" id="SignalP"/>
    </source>
</evidence>
<feature type="signal peptide" evidence="3">
    <location>
        <begin position="1"/>
        <end position="26"/>
    </location>
</feature>
<dbReference type="Proteomes" id="UP000256485">
    <property type="component" value="Unassembled WGS sequence"/>
</dbReference>
<feature type="disulfide bond" evidence="2">
    <location>
        <begin position="124"/>
        <end position="132"/>
    </location>
</feature>
<sequence length="279" mass="29316">MGGVRRRLVRLAFVLGLVSLWFPVAAAPAHADALRYVALGDSYSSGVGTRSYYSDGTDCKRSPYAYPVLVATRLGAALSFAACSGATVADVRDKQLAGLDAATNLVTVSVGGNDAGWASVLFRCAQPWPTTCWDEIESANGFIRDVLPGRLDSLFTAIRAAAPTAHVIVVGYPRLFNGEECNLAARISPGEQAELNASADLLAATIGGRARAHGFDFVDARPAFTGHSVCDDVEWINGLSNPIGESYHPNRLGQAGYADLVAAAAGVRASQTSSPNRKE</sequence>
<dbReference type="PANTHER" id="PTHR37981:SF1">
    <property type="entry name" value="SGNH HYDROLASE-TYPE ESTERASE DOMAIN-CONTAINING PROTEIN"/>
    <property type="match status" value="1"/>
</dbReference>
<proteinExistence type="predicted"/>
<feature type="active site" evidence="1">
    <location>
        <position position="248"/>
    </location>
</feature>
<evidence type="ECO:0000256" key="2">
    <source>
        <dbReference type="PIRSR" id="PIRSR637460-2"/>
    </source>
</evidence>
<dbReference type="EMBL" id="QTUC01000001">
    <property type="protein sequence ID" value="REF37064.1"/>
    <property type="molecule type" value="Genomic_DNA"/>
</dbReference>